<dbReference type="SUPFAM" id="SSF55729">
    <property type="entry name" value="Acyl-CoA N-acyltransferases (Nat)"/>
    <property type="match status" value="1"/>
</dbReference>
<dbReference type="InterPro" id="IPR050769">
    <property type="entry name" value="NAT_camello-type"/>
</dbReference>
<dbReference type="Proteomes" id="UP000471753">
    <property type="component" value="Unassembled WGS sequence"/>
</dbReference>
<gene>
    <name evidence="3" type="ORF">GR197_12360</name>
</gene>
<reference evidence="3 4" key="1">
    <citation type="submission" date="2019-12" db="EMBL/GenBank/DDBJ databases">
        <title>Rhizobium genotypes associated with high levels of biological nitrogen fixation by grain legumes in a temperate-maritime cropping system.</title>
        <authorList>
            <person name="Maluk M."/>
            <person name="Francesc Ferrando Molina F."/>
            <person name="Lopez Del Egido L."/>
            <person name="Lafos M."/>
            <person name="Langarica-Fuentes A."/>
            <person name="Gebre Yohannes G."/>
            <person name="Young M.W."/>
            <person name="Martin P."/>
            <person name="Gantlett R."/>
            <person name="Kenicer G."/>
            <person name="Hawes C."/>
            <person name="Begg G.S."/>
            <person name="Quilliam R.S."/>
            <person name="Squire G.R."/>
            <person name="Poole P.S."/>
            <person name="Young P.W."/>
            <person name="Iannetta P.M."/>
            <person name="James E.K."/>
        </authorList>
    </citation>
    <scope>NUCLEOTIDE SEQUENCE [LARGE SCALE GENOMIC DNA]</scope>
    <source>
        <strain evidence="3 4">JHI366</strain>
    </source>
</reference>
<dbReference type="PANTHER" id="PTHR13947:SF37">
    <property type="entry name" value="LD18367P"/>
    <property type="match status" value="1"/>
</dbReference>
<evidence type="ECO:0000259" key="2">
    <source>
        <dbReference type="PROSITE" id="PS51186"/>
    </source>
</evidence>
<keyword evidence="1 3" id="KW-0808">Transferase</keyword>
<proteinExistence type="predicted"/>
<dbReference type="PANTHER" id="PTHR13947">
    <property type="entry name" value="GNAT FAMILY N-ACETYLTRANSFERASE"/>
    <property type="match status" value="1"/>
</dbReference>
<dbReference type="RefSeq" id="WP_164009786.1">
    <property type="nucleotide sequence ID" value="NZ_WUFT01000007.1"/>
</dbReference>
<dbReference type="PROSITE" id="PS51186">
    <property type="entry name" value="GNAT"/>
    <property type="match status" value="1"/>
</dbReference>
<organism evidence="3 4">
    <name type="scientific">Rhizobium phaseoli</name>
    <dbReference type="NCBI Taxonomy" id="396"/>
    <lineage>
        <taxon>Bacteria</taxon>
        <taxon>Pseudomonadati</taxon>
        <taxon>Pseudomonadota</taxon>
        <taxon>Alphaproteobacteria</taxon>
        <taxon>Hyphomicrobiales</taxon>
        <taxon>Rhizobiaceae</taxon>
        <taxon>Rhizobium/Agrobacterium group</taxon>
        <taxon>Rhizobium</taxon>
    </lineage>
</organism>
<protein>
    <submittedName>
        <fullName evidence="3">GNAT family N-acetyltransferase</fullName>
    </submittedName>
</protein>
<evidence type="ECO:0000313" key="3">
    <source>
        <dbReference type="EMBL" id="NEJ71324.1"/>
    </source>
</evidence>
<evidence type="ECO:0000313" key="4">
    <source>
        <dbReference type="Proteomes" id="UP000471753"/>
    </source>
</evidence>
<dbReference type="GO" id="GO:0008080">
    <property type="term" value="F:N-acetyltransferase activity"/>
    <property type="evidence" value="ECO:0007669"/>
    <property type="project" value="InterPro"/>
</dbReference>
<dbReference type="InterPro" id="IPR016181">
    <property type="entry name" value="Acyl_CoA_acyltransferase"/>
</dbReference>
<dbReference type="Gene3D" id="3.40.630.30">
    <property type="match status" value="1"/>
</dbReference>
<evidence type="ECO:0000256" key="1">
    <source>
        <dbReference type="ARBA" id="ARBA00022679"/>
    </source>
</evidence>
<dbReference type="InterPro" id="IPR000182">
    <property type="entry name" value="GNAT_dom"/>
</dbReference>
<feature type="domain" description="N-acetyltransferase" evidence="2">
    <location>
        <begin position="4"/>
        <end position="159"/>
    </location>
</feature>
<comment type="caution">
    <text evidence="3">The sequence shown here is derived from an EMBL/GenBank/DDBJ whole genome shotgun (WGS) entry which is preliminary data.</text>
</comment>
<dbReference type="EMBL" id="WUFT01000007">
    <property type="protein sequence ID" value="NEJ71324.1"/>
    <property type="molecule type" value="Genomic_DNA"/>
</dbReference>
<accession>A0A7K3UD54</accession>
<name>A0A7K3UD54_9HYPH</name>
<dbReference type="Pfam" id="PF00583">
    <property type="entry name" value="Acetyltransf_1"/>
    <property type="match status" value="1"/>
</dbReference>
<dbReference type="AlphaFoldDB" id="A0A7K3UD54"/>
<dbReference type="CDD" id="cd04301">
    <property type="entry name" value="NAT_SF"/>
    <property type="match status" value="1"/>
</dbReference>
<sequence length="179" mass="19579">MAEVEIRRFSEDDADAVLSVILTIQRQEFGIDISADAQPDLRVIPDFYQSGKGQFWVAVEDGAIVGTLGLKDIGNNQAALRKMFVAAAVRGGEHGVAARLLDRMFSHARDAGLIEIFLGTTDKFVAAHRFYEKNGFTEIAKSALPRSFPLMAVDSKFYRHKVDSLQQPACLSPSAPPPA</sequence>